<dbReference type="EMBL" id="AP014680">
    <property type="protein sequence ID" value="BAP85800.1"/>
    <property type="molecule type" value="Genomic_DNA"/>
</dbReference>
<evidence type="ECO:0000313" key="2">
    <source>
        <dbReference type="EMBL" id="BAP85800.1"/>
    </source>
</evidence>
<evidence type="ECO:0000313" key="3">
    <source>
        <dbReference type="Proteomes" id="UP000031620"/>
    </source>
</evidence>
<keyword evidence="1" id="KW-0812">Transmembrane</keyword>
<reference evidence="2 3" key="1">
    <citation type="submission" date="2014-11" db="EMBL/GenBank/DDBJ databases">
        <title>Complete genome sequence and analysis of Lactobacillus hokkaidonensis LOOC260T.</title>
        <authorList>
            <person name="Tanizawa Y."/>
            <person name="Tohno M."/>
            <person name="Kaminuma E."/>
            <person name="Nakamura Y."/>
            <person name="Arita M."/>
        </authorList>
    </citation>
    <scope>NUCLEOTIDE SEQUENCE [LARGE SCALE GENOMIC DNA]</scope>
    <source>
        <strain evidence="2 3">LOOC260</strain>
    </source>
</reference>
<dbReference type="HOGENOM" id="CLU_2523347_0_0_9"/>
<proteinExistence type="predicted"/>
<keyword evidence="1" id="KW-0472">Membrane</keyword>
<gene>
    <name evidence="2" type="ORF">LOOC260_112620</name>
</gene>
<feature type="transmembrane region" description="Helical" evidence="1">
    <location>
        <begin position="51"/>
        <end position="72"/>
    </location>
</feature>
<accession>A0A0A1GUX5</accession>
<name>A0A0A1GUX5_9LACO</name>
<sequence>MTNLMENLADDCRSLYEYIKNHIWLDDLVRADICLVVLFGLYNLVGWLASWYLVGVGRILLVIVLMDAFLFFERSLDFFGDQKS</sequence>
<evidence type="ECO:0000256" key="1">
    <source>
        <dbReference type="SAM" id="Phobius"/>
    </source>
</evidence>
<dbReference type="STRING" id="1291742.LOOC260_112620"/>
<dbReference type="AlphaFoldDB" id="A0A0A1GUX5"/>
<keyword evidence="1" id="KW-1133">Transmembrane helix</keyword>
<feature type="transmembrane region" description="Helical" evidence="1">
    <location>
        <begin position="28"/>
        <end position="45"/>
    </location>
</feature>
<organism evidence="2 3">
    <name type="scientific">Paucilactobacillus hokkaidonensis JCM 18461</name>
    <dbReference type="NCBI Taxonomy" id="1291742"/>
    <lineage>
        <taxon>Bacteria</taxon>
        <taxon>Bacillati</taxon>
        <taxon>Bacillota</taxon>
        <taxon>Bacilli</taxon>
        <taxon>Lactobacillales</taxon>
        <taxon>Lactobacillaceae</taxon>
        <taxon>Paucilactobacillus</taxon>
    </lineage>
</organism>
<dbReference type="KEGG" id="lho:LOOC260_112620"/>
<dbReference type="Proteomes" id="UP000031620">
    <property type="component" value="Chromosome"/>
</dbReference>
<dbReference type="RefSeq" id="WP_041093700.1">
    <property type="nucleotide sequence ID" value="NZ_AP014680.1"/>
</dbReference>
<protein>
    <submittedName>
        <fullName evidence="2">Uncharacterized protein</fullName>
    </submittedName>
</protein>